<dbReference type="SUPFAM" id="SSF51261">
    <property type="entry name" value="Duplicated hybrid motif"/>
    <property type="match status" value="1"/>
</dbReference>
<dbReference type="CDD" id="cd12797">
    <property type="entry name" value="M23_peptidase"/>
    <property type="match status" value="1"/>
</dbReference>
<dbReference type="GO" id="GO:0016787">
    <property type="term" value="F:hydrolase activity"/>
    <property type="evidence" value="ECO:0007669"/>
    <property type="project" value="UniProtKB-KW"/>
</dbReference>
<dbReference type="InterPro" id="IPR050570">
    <property type="entry name" value="Cell_wall_metabolism_enzyme"/>
</dbReference>
<accession>A0ABU7V6M0</accession>
<proteinExistence type="predicted"/>
<dbReference type="PANTHER" id="PTHR21666">
    <property type="entry name" value="PEPTIDASE-RELATED"/>
    <property type="match status" value="1"/>
</dbReference>
<comment type="caution">
    <text evidence="4">The sequence shown here is derived from an EMBL/GenBank/DDBJ whole genome shotgun (WGS) entry which is preliminary data.</text>
</comment>
<dbReference type="Gene3D" id="2.70.70.10">
    <property type="entry name" value="Glucose Permease (Domain IIA)"/>
    <property type="match status" value="1"/>
</dbReference>
<dbReference type="RefSeq" id="WP_331791629.1">
    <property type="nucleotide sequence ID" value="NZ_BAAAUO010000008.1"/>
</dbReference>
<dbReference type="InterPro" id="IPR011055">
    <property type="entry name" value="Dup_hybrid_motif"/>
</dbReference>
<keyword evidence="2" id="KW-0472">Membrane</keyword>
<protein>
    <submittedName>
        <fullName evidence="4">M23 family metallopeptidase</fullName>
        <ecNumber evidence="4">3.4.-.-</ecNumber>
    </submittedName>
</protein>
<feature type="domain" description="M23ase beta-sheet core" evidence="3">
    <location>
        <begin position="190"/>
        <end position="290"/>
    </location>
</feature>
<feature type="compositionally biased region" description="Low complexity" evidence="1">
    <location>
        <begin position="36"/>
        <end position="47"/>
    </location>
</feature>
<dbReference type="EC" id="3.4.-.-" evidence="4"/>
<sequence>MAEDNDSTPVDAAGPSTRKTSRLARIRRGAVDKPAAKPAPAASVARPAVRKGTKASPRGPVRNIATLAIVGGLVATVALPAYGAFQQADESVTLQQVAEGDAQSIVIASDAATTDLNRESYSATTPEEIEKKKAEEAAAAAARSAASLASSSASVNINMVAPGSGAVRWPVASFHSDWAINGFRTPTRPNHNGLDMLNSGGTPIFAAADGVVRAAQDGLGGYGNAVVIDSVIGGQVVTTLYAHMMWGSRTVEAGQTVSAGQMIGLMGQTGSATTTHLHFEVRVGGALVDPMAWLQANAG</sequence>
<reference evidence="4 5" key="1">
    <citation type="submission" date="2024-01" db="EMBL/GenBank/DDBJ databases">
        <title>the genome sequence of strain Microbacterium schleiferi NBRC 15075.</title>
        <authorList>
            <person name="Ding Y."/>
            <person name="Zhang G."/>
        </authorList>
    </citation>
    <scope>NUCLEOTIDE SEQUENCE [LARGE SCALE GENOMIC DNA]</scope>
    <source>
        <strain evidence="4 5">NBRC 15075</strain>
    </source>
</reference>
<dbReference type="Pfam" id="PF01551">
    <property type="entry name" value="Peptidase_M23"/>
    <property type="match status" value="1"/>
</dbReference>
<keyword evidence="5" id="KW-1185">Reference proteome</keyword>
<evidence type="ECO:0000313" key="5">
    <source>
        <dbReference type="Proteomes" id="UP001351900"/>
    </source>
</evidence>
<feature type="region of interest" description="Disordered" evidence="1">
    <location>
        <begin position="1"/>
        <end position="57"/>
    </location>
</feature>
<gene>
    <name evidence="4" type="ORF">V2V91_09325</name>
</gene>
<feature type="compositionally biased region" description="Basic residues" evidence="1">
    <location>
        <begin position="19"/>
        <end position="28"/>
    </location>
</feature>
<keyword evidence="2" id="KW-0812">Transmembrane</keyword>
<evidence type="ECO:0000313" key="4">
    <source>
        <dbReference type="EMBL" id="MEF2255330.1"/>
    </source>
</evidence>
<dbReference type="EMBL" id="JAZHOV010000005">
    <property type="protein sequence ID" value="MEF2255330.1"/>
    <property type="molecule type" value="Genomic_DNA"/>
</dbReference>
<dbReference type="PANTHER" id="PTHR21666:SF270">
    <property type="entry name" value="MUREIN HYDROLASE ACTIVATOR ENVC"/>
    <property type="match status" value="1"/>
</dbReference>
<evidence type="ECO:0000256" key="1">
    <source>
        <dbReference type="SAM" id="MobiDB-lite"/>
    </source>
</evidence>
<dbReference type="Proteomes" id="UP001351900">
    <property type="component" value="Unassembled WGS sequence"/>
</dbReference>
<name>A0ABU7V6M0_9MICO</name>
<feature type="transmembrane region" description="Helical" evidence="2">
    <location>
        <begin position="64"/>
        <end position="85"/>
    </location>
</feature>
<organism evidence="4 5">
    <name type="scientific">Microbacterium schleiferi</name>
    <dbReference type="NCBI Taxonomy" id="69362"/>
    <lineage>
        <taxon>Bacteria</taxon>
        <taxon>Bacillati</taxon>
        <taxon>Actinomycetota</taxon>
        <taxon>Actinomycetes</taxon>
        <taxon>Micrococcales</taxon>
        <taxon>Microbacteriaceae</taxon>
        <taxon>Microbacterium</taxon>
    </lineage>
</organism>
<keyword evidence="2" id="KW-1133">Transmembrane helix</keyword>
<evidence type="ECO:0000256" key="2">
    <source>
        <dbReference type="SAM" id="Phobius"/>
    </source>
</evidence>
<dbReference type="InterPro" id="IPR016047">
    <property type="entry name" value="M23ase_b-sheet_dom"/>
</dbReference>
<evidence type="ECO:0000259" key="3">
    <source>
        <dbReference type="Pfam" id="PF01551"/>
    </source>
</evidence>
<keyword evidence="4" id="KW-0378">Hydrolase</keyword>